<keyword evidence="3" id="KW-0677">Repeat</keyword>
<dbReference type="CDD" id="cd14798">
    <property type="entry name" value="RX-CC_like"/>
    <property type="match status" value="1"/>
</dbReference>
<evidence type="ECO:0000256" key="2">
    <source>
        <dbReference type="ARBA" id="ARBA00022614"/>
    </source>
</evidence>
<dbReference type="GO" id="GO:0005524">
    <property type="term" value="F:ATP binding"/>
    <property type="evidence" value="ECO:0007669"/>
    <property type="project" value="UniProtKB-KW"/>
</dbReference>
<feature type="domain" description="Disease resistance N-terminal" evidence="7">
    <location>
        <begin position="5"/>
        <end position="89"/>
    </location>
</feature>
<evidence type="ECO:0000256" key="6">
    <source>
        <dbReference type="ARBA" id="ARBA00022840"/>
    </source>
</evidence>
<evidence type="ECO:0000256" key="1">
    <source>
        <dbReference type="ARBA" id="ARBA00008894"/>
    </source>
</evidence>
<evidence type="ECO:0000313" key="9">
    <source>
        <dbReference type="Proteomes" id="UP000826271"/>
    </source>
</evidence>
<protein>
    <recommendedName>
        <fullName evidence="7">Disease resistance N-terminal domain-containing protein</fullName>
    </recommendedName>
</protein>
<evidence type="ECO:0000256" key="5">
    <source>
        <dbReference type="ARBA" id="ARBA00022821"/>
    </source>
</evidence>
<dbReference type="EMBL" id="WHWC01000005">
    <property type="protein sequence ID" value="KAG8382368.1"/>
    <property type="molecule type" value="Genomic_DNA"/>
</dbReference>
<dbReference type="Pfam" id="PF18052">
    <property type="entry name" value="Rx_N"/>
    <property type="match status" value="1"/>
</dbReference>
<dbReference type="GO" id="GO:0006952">
    <property type="term" value="P:defense response"/>
    <property type="evidence" value="ECO:0007669"/>
    <property type="project" value="UniProtKB-KW"/>
</dbReference>
<evidence type="ECO:0000313" key="8">
    <source>
        <dbReference type="EMBL" id="KAG8382368.1"/>
    </source>
</evidence>
<dbReference type="InterPro" id="IPR038005">
    <property type="entry name" value="RX-like_CC"/>
</dbReference>
<accession>A0AAV6XIS1</accession>
<proteinExistence type="inferred from homology"/>
<reference evidence="8" key="1">
    <citation type="submission" date="2019-10" db="EMBL/GenBank/DDBJ databases">
        <authorList>
            <person name="Zhang R."/>
            <person name="Pan Y."/>
            <person name="Wang J."/>
            <person name="Ma R."/>
            <person name="Yu S."/>
        </authorList>
    </citation>
    <scope>NUCLEOTIDE SEQUENCE</scope>
    <source>
        <strain evidence="8">LA-IB0</strain>
        <tissue evidence="8">Leaf</tissue>
    </source>
</reference>
<keyword evidence="2" id="KW-0433">Leucine-rich repeat</keyword>
<dbReference type="InterPro" id="IPR041118">
    <property type="entry name" value="Rx_N"/>
</dbReference>
<keyword evidence="9" id="KW-1185">Reference proteome</keyword>
<sequence>MAEAIVSIVLEQLADIIRKQIEEEVNLVRGVKIEVLYLSSEMKTIQNVLDDAERRGYKEESIQHWLKKLEDASYDIADVLDEWNYAILKLLIEGPDSVVVPELKMYEGVADDSDEEGLPPARGF</sequence>
<dbReference type="Gene3D" id="1.20.5.4130">
    <property type="match status" value="1"/>
</dbReference>
<dbReference type="Proteomes" id="UP000826271">
    <property type="component" value="Unassembled WGS sequence"/>
</dbReference>
<evidence type="ECO:0000259" key="7">
    <source>
        <dbReference type="Pfam" id="PF18052"/>
    </source>
</evidence>
<organism evidence="8 9">
    <name type="scientific">Buddleja alternifolia</name>
    <dbReference type="NCBI Taxonomy" id="168488"/>
    <lineage>
        <taxon>Eukaryota</taxon>
        <taxon>Viridiplantae</taxon>
        <taxon>Streptophyta</taxon>
        <taxon>Embryophyta</taxon>
        <taxon>Tracheophyta</taxon>
        <taxon>Spermatophyta</taxon>
        <taxon>Magnoliopsida</taxon>
        <taxon>eudicotyledons</taxon>
        <taxon>Gunneridae</taxon>
        <taxon>Pentapetalae</taxon>
        <taxon>asterids</taxon>
        <taxon>lamiids</taxon>
        <taxon>Lamiales</taxon>
        <taxon>Scrophulariaceae</taxon>
        <taxon>Buddlejeae</taxon>
        <taxon>Buddleja</taxon>
    </lineage>
</organism>
<gene>
    <name evidence="8" type="ORF">BUALT_Bualt05G0070200</name>
</gene>
<evidence type="ECO:0000256" key="3">
    <source>
        <dbReference type="ARBA" id="ARBA00022737"/>
    </source>
</evidence>
<comment type="similarity">
    <text evidence="1">Belongs to the disease resistance NB-LRR family.</text>
</comment>
<name>A0AAV6XIS1_9LAMI</name>
<dbReference type="AlphaFoldDB" id="A0AAV6XIS1"/>
<keyword evidence="6" id="KW-0067">ATP-binding</keyword>
<keyword evidence="5" id="KW-0611">Plant defense</keyword>
<evidence type="ECO:0000256" key="4">
    <source>
        <dbReference type="ARBA" id="ARBA00022741"/>
    </source>
</evidence>
<keyword evidence="4" id="KW-0547">Nucleotide-binding</keyword>
<comment type="caution">
    <text evidence="8">The sequence shown here is derived from an EMBL/GenBank/DDBJ whole genome shotgun (WGS) entry which is preliminary data.</text>
</comment>